<feature type="region of interest" description="Disordered" evidence="4">
    <location>
        <begin position="662"/>
        <end position="681"/>
    </location>
</feature>
<dbReference type="WBParaSite" id="SMRG1_95870.1">
    <property type="protein sequence ID" value="SMRG1_95870.1"/>
    <property type="gene ID" value="SMRG1_95870"/>
</dbReference>
<accession>A0AA85ANA8</accession>
<proteinExistence type="inferred from homology"/>
<feature type="region of interest" description="Disordered" evidence="4">
    <location>
        <begin position="159"/>
        <end position="180"/>
    </location>
</feature>
<feature type="region of interest" description="Disordered" evidence="4">
    <location>
        <begin position="568"/>
        <end position="587"/>
    </location>
</feature>
<sequence length="1224" mass="136042">MLEAEKYEQSSSPSSVSDLIDSENCGIDAIQKSSNINDSVGCSSSIIPDEVSSRFIPIGSFLSSILEPIPQGQELAVGSMTTSTDESKFTVQNYHSSSNHHTTTKLKNEVCCPCRLVNSRVTQQRNYPRDTGQTCNSTTSVTTNITETIAKQTISSNRPLNVHGYGDNHTNNRDSVSSRSSWARSIFDRLRASSLTSSTNESKANHNSNGQNEFLFRFKEHNSNHSHSVNISSDVIDPRRLPKAHGPASNCLEFSKRPLQKSNNHLHSKSIPVSSTHADLMSPGLSNSLQSSITNNNHNKHRKRIRWFSHSTSCDTGPGDPTLGSANYHSQLSSSVVEEIQGAVNILAGRQIFPSSIACSRPGIRVKSASESEHLLVISKSLSNSKEELSPSSFGHFDENHVYTTLFRHSTCYDVLPGSGKLVILDSRLPTLRAICALLDNGVMAAPVWCSETQSYMGIFSQELALDMIGHLHYIEVIKSGNSDIQTLSSSSVADTSTTTNSSSSGFFFSSFNANLYGWGAKQLGEVYNFMYSRPDRQLSSDLFVYPHYCLQKALHRLFHHNHHYPEQYRPYHHSQHPHHQDSLSHHDTVLKSKFSNTRGHRCSYPNNSTKMQMNDNPNNKFNQQSPSVLPSQSSHSSSRLSFSEDNGTVFLSYSPLLGSRSPGYQTSNSKKSDDAMSGVTSEDFERASSKCCPLSNPTSLYTSLVSYLIVIDNHSGNALGMLCADRLLAYLRLRVDELPNTGRMNVPIGSIHGLRWTERHTSKKPTVTKVSSTYSLSSHQTTEECLQFREIPVLHPNDRVRDALHVLTSWLPQLPCLPLVHYLDDNQSQSIDQISFISPGDLLNFIICSTSDTVLNEPISQIIEKKSVHCPYQQQCICFVTETVDVVLDRMFRLKTPCLIMFDTRKNSASCTVAIKPFGRPVGMVTAKDILHTVILGHRHHPSSLHSHPSHHIGDSVNTSQNMSEDDNIPYRNKLRDNYKRTVSFESGVLSSSCQDGSENIFDASSGQVKLEHSEEKFSRSPSFDSLPSSGTFSVSSSNSEVVHSLSNEHFTSACTDTVTRRDHCNCTCHHQPSAIFDNHQHQQSHHFKVTQSSVNPSADFLDKTHNQSLHGSGEEWCADRRSSVPCTIKANMRGNLNISENKRKSVPVVNSDRSKHLTVSNPYIQNKNDLNSSLQLIDNSFTEINESIVGDISVQLNNNNNPKNKLDKIVTQEEDDTVFPMD</sequence>
<dbReference type="PANTHER" id="PTHR13780">
    <property type="entry name" value="AMP-ACTIVATED PROTEIN KINASE, GAMMA REGULATORY SUBUNIT"/>
    <property type="match status" value="1"/>
</dbReference>
<dbReference type="AlphaFoldDB" id="A0AA85ANA8"/>
<evidence type="ECO:0000256" key="1">
    <source>
        <dbReference type="ARBA" id="ARBA00006750"/>
    </source>
</evidence>
<feature type="compositionally biased region" description="Polar residues" evidence="4">
    <location>
        <begin position="605"/>
        <end position="624"/>
    </location>
</feature>
<name>A0AA85ANA8_9TREM</name>
<dbReference type="InterPro" id="IPR046342">
    <property type="entry name" value="CBS_dom_sf"/>
</dbReference>
<evidence type="ECO:0000256" key="2">
    <source>
        <dbReference type="ARBA" id="ARBA00022737"/>
    </source>
</evidence>
<evidence type="ECO:0000256" key="4">
    <source>
        <dbReference type="SAM" id="MobiDB-lite"/>
    </source>
</evidence>
<protein>
    <recommendedName>
        <fullName evidence="7">CBS domain-containing protein</fullName>
    </recommendedName>
</protein>
<keyword evidence="2" id="KW-0677">Repeat</keyword>
<feature type="region of interest" description="Disordered" evidence="4">
    <location>
        <begin position="943"/>
        <end position="973"/>
    </location>
</feature>
<feature type="region of interest" description="Disordered" evidence="4">
    <location>
        <begin position="597"/>
        <end position="642"/>
    </location>
</feature>
<dbReference type="InterPro" id="IPR050511">
    <property type="entry name" value="AMPK_gamma/SDS23_families"/>
</dbReference>
<evidence type="ECO:0000313" key="5">
    <source>
        <dbReference type="Proteomes" id="UP000050790"/>
    </source>
</evidence>
<keyword evidence="3" id="KW-0129">CBS domain</keyword>
<dbReference type="PANTHER" id="PTHR13780:SF35">
    <property type="entry name" value="LD22662P"/>
    <property type="match status" value="1"/>
</dbReference>
<dbReference type="Proteomes" id="UP000050790">
    <property type="component" value="Unassembled WGS sequence"/>
</dbReference>
<dbReference type="Gene3D" id="3.10.580.10">
    <property type="entry name" value="CBS-domain"/>
    <property type="match status" value="1"/>
</dbReference>
<evidence type="ECO:0000256" key="3">
    <source>
        <dbReference type="ARBA" id="ARBA00023122"/>
    </source>
</evidence>
<evidence type="ECO:0000313" key="6">
    <source>
        <dbReference type="WBParaSite" id="SMRG1_95870.1"/>
    </source>
</evidence>
<evidence type="ECO:0008006" key="7">
    <source>
        <dbReference type="Google" id="ProtNLM"/>
    </source>
</evidence>
<comment type="similarity">
    <text evidence="1">Belongs to the 5'-AMP-activated protein kinase gamma subunit family.</text>
</comment>
<dbReference type="SUPFAM" id="SSF54631">
    <property type="entry name" value="CBS-domain pair"/>
    <property type="match status" value="2"/>
</dbReference>
<feature type="compositionally biased region" description="Basic residues" evidence="4">
    <location>
        <begin position="943"/>
        <end position="952"/>
    </location>
</feature>
<reference evidence="6" key="1">
    <citation type="submission" date="2023-11" db="UniProtKB">
        <authorList>
            <consortium name="WormBaseParasite"/>
        </authorList>
    </citation>
    <scope>IDENTIFICATION</scope>
</reference>
<feature type="compositionally biased region" description="Low complexity" evidence="4">
    <location>
        <begin position="625"/>
        <end position="642"/>
    </location>
</feature>
<organism evidence="5 6">
    <name type="scientific">Schistosoma margrebowiei</name>
    <dbReference type="NCBI Taxonomy" id="48269"/>
    <lineage>
        <taxon>Eukaryota</taxon>
        <taxon>Metazoa</taxon>
        <taxon>Spiralia</taxon>
        <taxon>Lophotrochozoa</taxon>
        <taxon>Platyhelminthes</taxon>
        <taxon>Trematoda</taxon>
        <taxon>Digenea</taxon>
        <taxon>Strigeidida</taxon>
        <taxon>Schistosomatoidea</taxon>
        <taxon>Schistosomatidae</taxon>
        <taxon>Schistosoma</taxon>
    </lineage>
</organism>